<gene>
    <name evidence="1" type="ORF">B0T23DRAFT_205326</name>
</gene>
<proteinExistence type="predicted"/>
<organism evidence="1 2">
    <name type="scientific">Neurospora hispaniola</name>
    <dbReference type="NCBI Taxonomy" id="588809"/>
    <lineage>
        <taxon>Eukaryota</taxon>
        <taxon>Fungi</taxon>
        <taxon>Dikarya</taxon>
        <taxon>Ascomycota</taxon>
        <taxon>Pezizomycotina</taxon>
        <taxon>Sordariomycetes</taxon>
        <taxon>Sordariomycetidae</taxon>
        <taxon>Sordariales</taxon>
        <taxon>Sordariaceae</taxon>
        <taxon>Neurospora</taxon>
    </lineage>
</organism>
<dbReference type="RefSeq" id="XP_062689540.1">
    <property type="nucleotide sequence ID" value="XM_062833459.1"/>
</dbReference>
<name>A0AAJ0I147_9PEZI</name>
<keyword evidence="2" id="KW-1185">Reference proteome</keyword>
<evidence type="ECO:0000313" key="1">
    <source>
        <dbReference type="EMBL" id="KAK3487413.1"/>
    </source>
</evidence>
<evidence type="ECO:0000313" key="2">
    <source>
        <dbReference type="Proteomes" id="UP001285908"/>
    </source>
</evidence>
<dbReference type="Proteomes" id="UP001285908">
    <property type="component" value="Unassembled WGS sequence"/>
</dbReference>
<comment type="caution">
    <text evidence="1">The sequence shown here is derived from an EMBL/GenBank/DDBJ whole genome shotgun (WGS) entry which is preliminary data.</text>
</comment>
<dbReference type="AlphaFoldDB" id="A0AAJ0I147"/>
<reference evidence="1 2" key="1">
    <citation type="journal article" date="2023" name="Mol. Phylogenet. Evol.">
        <title>Genome-scale phylogeny and comparative genomics of the fungal order Sordariales.</title>
        <authorList>
            <person name="Hensen N."/>
            <person name="Bonometti L."/>
            <person name="Westerberg I."/>
            <person name="Brannstrom I.O."/>
            <person name="Guillou S."/>
            <person name="Cros-Aarteil S."/>
            <person name="Calhoun S."/>
            <person name="Haridas S."/>
            <person name="Kuo A."/>
            <person name="Mondo S."/>
            <person name="Pangilinan J."/>
            <person name="Riley R."/>
            <person name="LaButti K."/>
            <person name="Andreopoulos B."/>
            <person name="Lipzen A."/>
            <person name="Chen C."/>
            <person name="Yan M."/>
            <person name="Daum C."/>
            <person name="Ng V."/>
            <person name="Clum A."/>
            <person name="Steindorff A."/>
            <person name="Ohm R.A."/>
            <person name="Martin F."/>
            <person name="Silar P."/>
            <person name="Natvig D.O."/>
            <person name="Lalanne C."/>
            <person name="Gautier V."/>
            <person name="Ament-Velasquez S.L."/>
            <person name="Kruys A."/>
            <person name="Hutchinson M.I."/>
            <person name="Powell A.J."/>
            <person name="Barry K."/>
            <person name="Miller A.N."/>
            <person name="Grigoriev I.V."/>
            <person name="Debuchy R."/>
            <person name="Gladieux P."/>
            <person name="Hiltunen Thoren M."/>
            <person name="Johannesson H."/>
        </authorList>
    </citation>
    <scope>NUCLEOTIDE SEQUENCE [LARGE SCALE GENOMIC DNA]</scope>
    <source>
        <strain evidence="1 2">FGSC 10403</strain>
    </source>
</reference>
<dbReference type="GeneID" id="87871081"/>
<sequence>MKNSPLLPSTKKLSGLTKEVSRPLRCNLPSPANGEGGHILLFHGANTDLIVLCSIPITPLPGSQGKSPPPPPLEPFEHCEHGKNADTSYKNLLPEGTTVTHLTPTLGTKVKRKSAQRLGQRRHGRACSVRGGAQGCRLPWSRFRQLCPSRKL</sequence>
<protein>
    <submittedName>
        <fullName evidence="1">Uncharacterized protein</fullName>
    </submittedName>
</protein>
<dbReference type="EMBL" id="JAULSX010000007">
    <property type="protein sequence ID" value="KAK3487413.1"/>
    <property type="molecule type" value="Genomic_DNA"/>
</dbReference>
<accession>A0AAJ0I147</accession>